<feature type="compositionally biased region" description="Low complexity" evidence="8">
    <location>
        <begin position="64"/>
        <end position="74"/>
    </location>
</feature>
<keyword evidence="3" id="KW-0677">Repeat</keyword>
<evidence type="ECO:0000256" key="7">
    <source>
        <dbReference type="PROSITE-ProRule" id="PRU00042"/>
    </source>
</evidence>
<keyword evidence="6" id="KW-0539">Nucleus</keyword>
<evidence type="ECO:0000256" key="3">
    <source>
        <dbReference type="ARBA" id="ARBA00022737"/>
    </source>
</evidence>
<dbReference type="InterPro" id="IPR036236">
    <property type="entry name" value="Znf_C2H2_sf"/>
</dbReference>
<organism evidence="10 11">
    <name type="scientific">Paramarasmius palmivorus</name>
    <dbReference type="NCBI Taxonomy" id="297713"/>
    <lineage>
        <taxon>Eukaryota</taxon>
        <taxon>Fungi</taxon>
        <taxon>Dikarya</taxon>
        <taxon>Basidiomycota</taxon>
        <taxon>Agaricomycotina</taxon>
        <taxon>Agaricomycetes</taxon>
        <taxon>Agaricomycetidae</taxon>
        <taxon>Agaricales</taxon>
        <taxon>Marasmiineae</taxon>
        <taxon>Marasmiaceae</taxon>
        <taxon>Paramarasmius</taxon>
    </lineage>
</organism>
<feature type="compositionally biased region" description="Low complexity" evidence="8">
    <location>
        <begin position="534"/>
        <end position="564"/>
    </location>
</feature>
<gene>
    <name evidence="10" type="ORF">VNI00_008564</name>
</gene>
<sequence length="637" mass="68484">MDSGTLAELEARHAAAADDDEDEDETSSSSSSDDEDEGEEDAEELNRRLEEQLWREISAAKALEAAAEPSVVQEHPPPIPPSSPPLPQQPEQDVAAPVPSSLAEAHSSPSESVVILQRKQEAVLFTIRAIISLLERDPAAQSTLASTILSPPGSGSILDALKQVLADRSVSKERASSLTQSLIGLAQSDALFGKLRQSNTSSNQLDLGKRKRADFDEPNSQHVRTKRRAPATTIDLYPTISDAVRTVTEALQNSPSRGFDPGLIASIQLPLHQIFLFAVTSSSRGGPENNHLQEISGLIQVLGVLSGIPIGQMPPTEPDKQGRQDNFSAWTNPDIGTAVYPCTVAGCTKTFARLFSLRTHQRVHSSQRPYTCNLCPASFVRNHDLKRHSRLHEKKAWKCSGCNKIFSRRDAIKRHRNAAESRGLKGEACVRAEPIQVEVELSDEEDVEKRGEKLVRMWSDHTGPIAAGELEEGEVPVEVLNSTQSAVLHLHYLLQTYVANASGNRYAPVQPVPVDPTAGQATLASVIARAQSQGNTPPNGTTPTPEESLAAPAAPPDAEGSADPQPANDRSAIPSLSLYGLSEEQAKMLQDAITNAALAAQAQAEAEAALEEEDSDDSSDDSSEDEKEADESMAPAQ</sequence>
<evidence type="ECO:0000256" key="8">
    <source>
        <dbReference type="SAM" id="MobiDB-lite"/>
    </source>
</evidence>
<feature type="domain" description="C2H2-type" evidence="9">
    <location>
        <begin position="397"/>
        <end position="426"/>
    </location>
</feature>
<keyword evidence="4 7" id="KW-0863">Zinc-finger</keyword>
<feature type="domain" description="C2H2-type" evidence="9">
    <location>
        <begin position="340"/>
        <end position="369"/>
    </location>
</feature>
<feature type="region of interest" description="Disordered" evidence="8">
    <location>
        <begin position="64"/>
        <end position="109"/>
    </location>
</feature>
<dbReference type="AlphaFoldDB" id="A0AAW0CVR4"/>
<feature type="region of interest" description="Disordered" evidence="8">
    <location>
        <begin position="1"/>
        <end position="51"/>
    </location>
</feature>
<dbReference type="InterPro" id="IPR050888">
    <property type="entry name" value="ZnF_C2H2-type_TF"/>
</dbReference>
<dbReference type="EMBL" id="JAYKXP010000029">
    <property type="protein sequence ID" value="KAK7043210.1"/>
    <property type="molecule type" value="Genomic_DNA"/>
</dbReference>
<dbReference type="InterPro" id="IPR013087">
    <property type="entry name" value="Znf_C2H2_type"/>
</dbReference>
<dbReference type="Gene3D" id="3.30.160.60">
    <property type="entry name" value="Classic Zinc Finger"/>
    <property type="match status" value="2"/>
</dbReference>
<reference evidence="10 11" key="1">
    <citation type="submission" date="2024-01" db="EMBL/GenBank/DDBJ databases">
        <title>A draft genome for a cacao thread blight-causing isolate of Paramarasmius palmivorus.</title>
        <authorList>
            <person name="Baruah I.K."/>
            <person name="Bukari Y."/>
            <person name="Amoako-Attah I."/>
            <person name="Meinhardt L.W."/>
            <person name="Bailey B.A."/>
            <person name="Cohen S.P."/>
        </authorList>
    </citation>
    <scope>NUCLEOTIDE SEQUENCE [LARGE SCALE GENOMIC DNA]</scope>
    <source>
        <strain evidence="10 11">GH-12</strain>
    </source>
</reference>
<feature type="compositionally biased region" description="Acidic residues" evidence="8">
    <location>
        <begin position="608"/>
        <end position="631"/>
    </location>
</feature>
<protein>
    <recommendedName>
        <fullName evidence="9">C2H2-type domain-containing protein</fullName>
    </recommendedName>
</protein>
<feature type="region of interest" description="Disordered" evidence="8">
    <location>
        <begin position="531"/>
        <end position="572"/>
    </location>
</feature>
<keyword evidence="5" id="KW-0862">Zinc</keyword>
<evidence type="ECO:0000313" key="10">
    <source>
        <dbReference type="EMBL" id="KAK7043210.1"/>
    </source>
</evidence>
<dbReference type="GO" id="GO:0008270">
    <property type="term" value="F:zinc ion binding"/>
    <property type="evidence" value="ECO:0007669"/>
    <property type="project" value="UniProtKB-KW"/>
</dbReference>
<feature type="region of interest" description="Disordered" evidence="8">
    <location>
        <begin position="598"/>
        <end position="637"/>
    </location>
</feature>
<comment type="caution">
    <text evidence="10">The sequence shown here is derived from an EMBL/GenBank/DDBJ whole genome shotgun (WGS) entry which is preliminary data.</text>
</comment>
<dbReference type="GO" id="GO:0005634">
    <property type="term" value="C:nucleus"/>
    <property type="evidence" value="ECO:0007669"/>
    <property type="project" value="UniProtKB-SubCell"/>
</dbReference>
<evidence type="ECO:0000256" key="6">
    <source>
        <dbReference type="ARBA" id="ARBA00023242"/>
    </source>
</evidence>
<feature type="compositionally biased region" description="Acidic residues" evidence="8">
    <location>
        <begin position="17"/>
        <end position="43"/>
    </location>
</feature>
<dbReference type="PANTHER" id="PTHR24406">
    <property type="entry name" value="TRANSCRIPTIONAL REPRESSOR CTCFL-RELATED"/>
    <property type="match status" value="1"/>
</dbReference>
<accession>A0AAW0CVR4</accession>
<feature type="compositionally biased region" description="Pro residues" evidence="8">
    <location>
        <begin position="75"/>
        <end position="88"/>
    </location>
</feature>
<keyword evidence="11" id="KW-1185">Reference proteome</keyword>
<dbReference type="SUPFAM" id="SSF57667">
    <property type="entry name" value="beta-beta-alpha zinc fingers"/>
    <property type="match status" value="1"/>
</dbReference>
<evidence type="ECO:0000256" key="4">
    <source>
        <dbReference type="ARBA" id="ARBA00022771"/>
    </source>
</evidence>
<feature type="domain" description="C2H2-type" evidence="9">
    <location>
        <begin position="370"/>
        <end position="397"/>
    </location>
</feature>
<dbReference type="FunFam" id="3.30.160.60:FF:000100">
    <property type="entry name" value="Zinc finger 45-like"/>
    <property type="match status" value="1"/>
</dbReference>
<feature type="region of interest" description="Disordered" evidence="8">
    <location>
        <begin position="201"/>
        <end position="228"/>
    </location>
</feature>
<evidence type="ECO:0000256" key="2">
    <source>
        <dbReference type="ARBA" id="ARBA00022723"/>
    </source>
</evidence>
<feature type="compositionally biased region" description="Low complexity" evidence="8">
    <location>
        <begin position="598"/>
        <end position="607"/>
    </location>
</feature>
<dbReference type="PROSITE" id="PS00028">
    <property type="entry name" value="ZINC_FINGER_C2H2_1"/>
    <property type="match status" value="2"/>
</dbReference>
<evidence type="ECO:0000256" key="5">
    <source>
        <dbReference type="ARBA" id="ARBA00022833"/>
    </source>
</evidence>
<dbReference type="PROSITE" id="PS50157">
    <property type="entry name" value="ZINC_FINGER_C2H2_2"/>
    <property type="match status" value="3"/>
</dbReference>
<proteinExistence type="predicted"/>
<keyword evidence="2" id="KW-0479">Metal-binding</keyword>
<evidence type="ECO:0000313" key="11">
    <source>
        <dbReference type="Proteomes" id="UP001383192"/>
    </source>
</evidence>
<comment type="subcellular location">
    <subcellularLocation>
        <location evidence="1">Nucleus</location>
    </subcellularLocation>
</comment>
<evidence type="ECO:0000256" key="1">
    <source>
        <dbReference type="ARBA" id="ARBA00004123"/>
    </source>
</evidence>
<name>A0AAW0CVR4_9AGAR</name>
<evidence type="ECO:0000259" key="9">
    <source>
        <dbReference type="PROSITE" id="PS50157"/>
    </source>
</evidence>
<dbReference type="Pfam" id="PF00096">
    <property type="entry name" value="zf-C2H2"/>
    <property type="match status" value="3"/>
</dbReference>
<dbReference type="SMART" id="SM00355">
    <property type="entry name" value="ZnF_C2H2"/>
    <property type="match status" value="3"/>
</dbReference>
<dbReference type="Proteomes" id="UP001383192">
    <property type="component" value="Unassembled WGS sequence"/>
</dbReference>